<dbReference type="SUPFAM" id="SSF140459">
    <property type="entry name" value="PE/PPE dimer-like"/>
    <property type="match status" value="1"/>
</dbReference>
<dbReference type="Pfam" id="PF00934">
    <property type="entry name" value="PE"/>
    <property type="match status" value="1"/>
</dbReference>
<feature type="domain" description="PE" evidence="2">
    <location>
        <begin position="4"/>
        <end position="94"/>
    </location>
</feature>
<organism evidence="3 4">
    <name type="scientific">Mycobacterium intermedium</name>
    <dbReference type="NCBI Taxonomy" id="28445"/>
    <lineage>
        <taxon>Bacteria</taxon>
        <taxon>Bacillati</taxon>
        <taxon>Actinomycetota</taxon>
        <taxon>Actinomycetes</taxon>
        <taxon>Mycobacteriales</taxon>
        <taxon>Mycobacteriaceae</taxon>
        <taxon>Mycobacterium</taxon>
        <taxon>Mycobacterium simiae complex</taxon>
    </lineage>
</organism>
<dbReference type="RefSeq" id="WP_079219959.1">
    <property type="nucleotide sequence ID" value="NZ_CBCRZH010000044.1"/>
</dbReference>
<name>A0A1T3W2H3_MYCIE</name>
<evidence type="ECO:0000259" key="2">
    <source>
        <dbReference type="Pfam" id="PF00934"/>
    </source>
</evidence>
<dbReference type="AlphaFoldDB" id="A0A1T3W2H3"/>
<dbReference type="EMBL" id="MVHT01000020">
    <property type="protein sequence ID" value="ORB07222.1"/>
    <property type="molecule type" value="Genomic_DNA"/>
</dbReference>
<sequence>MSFVSVVPELVAQAAHELDCLGSALSTANSTVVATTTGIAAPAADEVSAAIASLLNAQALEYQSISARAAAFHGAFVNLLNAAAGSYMSTEFANTHAAAASEFTQFYGDGPLGMLLKAEMEFIELPLDAIGPVVTSTAALGQSGSTFVNAVLAGNSDAATAALRDVGPNVGSAFLYGQNTMSIPLPSNIAGVSVALNIPFGGLLAPIQPMTATVTFGGPFAGQPPVTVPMPFEVGGIVTEVQTDPESVALALLLSPLVFPIDPRNNRNNWSRFTVASCSSSPLGDAVRRCDDHRHTSRAPHGSAERRPFRCSCRGWLSPLHRRSARREALPDEPLPLRGGNRHH</sequence>
<dbReference type="Gene3D" id="1.10.287.850">
    <property type="entry name" value="HP0062-like domain"/>
    <property type="match status" value="1"/>
</dbReference>
<dbReference type="OrthoDB" id="4711231at2"/>
<gene>
    <name evidence="3" type="ORF">BST27_09935</name>
</gene>
<proteinExistence type="predicted"/>
<dbReference type="InterPro" id="IPR038332">
    <property type="entry name" value="PPE_sf"/>
</dbReference>
<comment type="caution">
    <text evidence="3">The sequence shown here is derived from an EMBL/GenBank/DDBJ whole genome shotgun (WGS) entry which is preliminary data.</text>
</comment>
<evidence type="ECO:0000313" key="3">
    <source>
        <dbReference type="EMBL" id="ORB07222.1"/>
    </source>
</evidence>
<evidence type="ECO:0000256" key="1">
    <source>
        <dbReference type="SAM" id="MobiDB-lite"/>
    </source>
</evidence>
<keyword evidence="4" id="KW-1185">Reference proteome</keyword>
<evidence type="ECO:0000313" key="4">
    <source>
        <dbReference type="Proteomes" id="UP000192739"/>
    </source>
</evidence>
<accession>A0A1T3W2H3</accession>
<feature type="region of interest" description="Disordered" evidence="1">
    <location>
        <begin position="324"/>
        <end position="344"/>
    </location>
</feature>
<protein>
    <recommendedName>
        <fullName evidence="2">PE domain-containing protein</fullName>
    </recommendedName>
</protein>
<dbReference type="Proteomes" id="UP000192739">
    <property type="component" value="Unassembled WGS sequence"/>
</dbReference>
<dbReference type="InterPro" id="IPR000084">
    <property type="entry name" value="PE-PGRS_N"/>
</dbReference>
<reference evidence="3 4" key="1">
    <citation type="submission" date="2017-02" db="EMBL/GenBank/DDBJ databases">
        <title>The new phylogeny of genus Mycobacterium.</title>
        <authorList>
            <person name="Tortoli E."/>
            <person name="Trovato A."/>
            <person name="Cirillo D.M."/>
        </authorList>
    </citation>
    <scope>NUCLEOTIDE SEQUENCE [LARGE SCALE GENOMIC DNA]</scope>
    <source>
        <strain evidence="3 4">DSM 44049</strain>
    </source>
</reference>